<evidence type="ECO:0000259" key="5">
    <source>
        <dbReference type="PROSITE" id="PS50937"/>
    </source>
</evidence>
<dbReference type="InterPro" id="IPR000551">
    <property type="entry name" value="MerR-type_HTH_dom"/>
</dbReference>
<keyword evidence="3" id="KW-0238">DNA-binding</keyword>
<dbReference type="Proteomes" id="UP000629619">
    <property type="component" value="Unassembled WGS sequence"/>
</dbReference>
<keyword evidence="2" id="KW-0805">Transcription regulation</keyword>
<protein>
    <recommendedName>
        <fullName evidence="5">HTH merR-type domain-containing protein</fullName>
    </recommendedName>
</protein>
<dbReference type="SUPFAM" id="SSF46955">
    <property type="entry name" value="Putative DNA-binding domain"/>
    <property type="match status" value="1"/>
</dbReference>
<dbReference type="EMBL" id="BOMW01000064">
    <property type="protein sequence ID" value="GIF08495.1"/>
    <property type="molecule type" value="Genomic_DNA"/>
</dbReference>
<dbReference type="Gene3D" id="1.10.1660.10">
    <property type="match status" value="1"/>
</dbReference>
<name>A0A919ND06_9ACTN</name>
<dbReference type="InterPro" id="IPR047057">
    <property type="entry name" value="MerR_fam"/>
</dbReference>
<keyword evidence="1" id="KW-0678">Repressor</keyword>
<gene>
    <name evidence="6" type="ORF">Asi03nite_60330</name>
</gene>
<sequence length="215" mass="23336">MRISELSRRTGIPVATIKFYLRERLLFPGHPTGRNQARYGVEHLRRLLLIRILTGFGDMDLATVRSLLAAMSDPEVPLIGLYTAAARRVGPPEPDADDEAFREALADTLGLAGTQGWTVGGDCAAVRHFAQVLVALRQLGCAQDLGFFEPFAQAADRLAEQELALLHEQGEGGEMDAVHVRAAALARAVVFEVAFATLRQIALQSRLTPNPANTP</sequence>
<dbReference type="PROSITE" id="PS50937">
    <property type="entry name" value="HTH_MERR_2"/>
    <property type="match status" value="1"/>
</dbReference>
<dbReference type="GO" id="GO:0003677">
    <property type="term" value="F:DNA binding"/>
    <property type="evidence" value="ECO:0007669"/>
    <property type="project" value="UniProtKB-KW"/>
</dbReference>
<comment type="caution">
    <text evidence="6">The sequence shown here is derived from an EMBL/GenBank/DDBJ whole genome shotgun (WGS) entry which is preliminary data.</text>
</comment>
<dbReference type="AlphaFoldDB" id="A0A919ND06"/>
<evidence type="ECO:0000313" key="6">
    <source>
        <dbReference type="EMBL" id="GIF08495.1"/>
    </source>
</evidence>
<reference evidence="6" key="1">
    <citation type="submission" date="2021-01" db="EMBL/GenBank/DDBJ databases">
        <title>Whole genome shotgun sequence of Actinoplanes siamensis NBRC 109076.</title>
        <authorList>
            <person name="Komaki H."/>
            <person name="Tamura T."/>
        </authorList>
    </citation>
    <scope>NUCLEOTIDE SEQUENCE</scope>
    <source>
        <strain evidence="6">NBRC 109076</strain>
    </source>
</reference>
<dbReference type="SMART" id="SM00422">
    <property type="entry name" value="HTH_MERR"/>
    <property type="match status" value="1"/>
</dbReference>
<dbReference type="Pfam" id="PF13411">
    <property type="entry name" value="MerR_1"/>
    <property type="match status" value="1"/>
</dbReference>
<keyword evidence="7" id="KW-1185">Reference proteome</keyword>
<evidence type="ECO:0000256" key="2">
    <source>
        <dbReference type="ARBA" id="ARBA00023015"/>
    </source>
</evidence>
<keyword evidence="4" id="KW-0804">Transcription</keyword>
<feature type="domain" description="HTH merR-type" evidence="5">
    <location>
        <begin position="1"/>
        <end position="70"/>
    </location>
</feature>
<accession>A0A919ND06</accession>
<dbReference type="InterPro" id="IPR009061">
    <property type="entry name" value="DNA-bd_dom_put_sf"/>
</dbReference>
<dbReference type="PANTHER" id="PTHR30204:SF69">
    <property type="entry name" value="MERR-FAMILY TRANSCRIPTIONAL REGULATOR"/>
    <property type="match status" value="1"/>
</dbReference>
<evidence type="ECO:0000256" key="3">
    <source>
        <dbReference type="ARBA" id="ARBA00023125"/>
    </source>
</evidence>
<dbReference type="PANTHER" id="PTHR30204">
    <property type="entry name" value="REDOX-CYCLING DRUG-SENSING TRANSCRIPTIONAL ACTIVATOR SOXR"/>
    <property type="match status" value="1"/>
</dbReference>
<evidence type="ECO:0000256" key="4">
    <source>
        <dbReference type="ARBA" id="ARBA00023163"/>
    </source>
</evidence>
<proteinExistence type="predicted"/>
<dbReference type="GO" id="GO:0003700">
    <property type="term" value="F:DNA-binding transcription factor activity"/>
    <property type="evidence" value="ECO:0007669"/>
    <property type="project" value="InterPro"/>
</dbReference>
<organism evidence="6 7">
    <name type="scientific">Actinoplanes siamensis</name>
    <dbReference type="NCBI Taxonomy" id="1223317"/>
    <lineage>
        <taxon>Bacteria</taxon>
        <taxon>Bacillati</taxon>
        <taxon>Actinomycetota</taxon>
        <taxon>Actinomycetes</taxon>
        <taxon>Micromonosporales</taxon>
        <taxon>Micromonosporaceae</taxon>
        <taxon>Actinoplanes</taxon>
    </lineage>
</organism>
<evidence type="ECO:0000256" key="1">
    <source>
        <dbReference type="ARBA" id="ARBA00022491"/>
    </source>
</evidence>
<evidence type="ECO:0000313" key="7">
    <source>
        <dbReference type="Proteomes" id="UP000629619"/>
    </source>
</evidence>
<dbReference type="RefSeq" id="WP_203683850.1">
    <property type="nucleotide sequence ID" value="NZ_BOMW01000064.1"/>
</dbReference>